<dbReference type="InterPro" id="IPR036388">
    <property type="entry name" value="WH-like_DNA-bd_sf"/>
</dbReference>
<gene>
    <name evidence="2" type="ORF">VSS16_32300</name>
</gene>
<protein>
    <submittedName>
        <fullName evidence="2">Helix-turn-helix transcriptional regulator</fullName>
    </submittedName>
</protein>
<proteinExistence type="predicted"/>
<accession>A0ABV5EKI1</accession>
<evidence type="ECO:0000313" key="3">
    <source>
        <dbReference type="Proteomes" id="UP001585080"/>
    </source>
</evidence>
<name>A0ABV5EKI1_9ACTN</name>
<dbReference type="SMART" id="SM00421">
    <property type="entry name" value="HTH_LUXR"/>
    <property type="match status" value="1"/>
</dbReference>
<dbReference type="Gene3D" id="1.10.10.10">
    <property type="entry name" value="Winged helix-like DNA-binding domain superfamily/Winged helix DNA-binding domain"/>
    <property type="match status" value="1"/>
</dbReference>
<organism evidence="2 3">
    <name type="scientific">Streptomyces broussonetiae</name>
    <dbReference type="NCBI Taxonomy" id="2686304"/>
    <lineage>
        <taxon>Bacteria</taxon>
        <taxon>Bacillati</taxon>
        <taxon>Actinomycetota</taxon>
        <taxon>Actinomycetes</taxon>
        <taxon>Kitasatosporales</taxon>
        <taxon>Streptomycetaceae</taxon>
        <taxon>Streptomyces</taxon>
    </lineage>
</organism>
<reference evidence="2 3" key="1">
    <citation type="submission" date="2024-01" db="EMBL/GenBank/DDBJ databases">
        <title>Genome mining of biosynthetic gene clusters to explore secondary metabolites of Streptomyces sp.</title>
        <authorList>
            <person name="Baig A."/>
            <person name="Ajitkumar Shintre N."/>
            <person name="Kumar H."/>
            <person name="Anbarasu A."/>
            <person name="Ramaiah S."/>
        </authorList>
    </citation>
    <scope>NUCLEOTIDE SEQUENCE [LARGE SCALE GENOMIC DNA]</scope>
    <source>
        <strain evidence="2 3">A57</strain>
    </source>
</reference>
<dbReference type="EMBL" id="JAYMRP010000043">
    <property type="protein sequence ID" value="MFB8777347.1"/>
    <property type="molecule type" value="Genomic_DNA"/>
</dbReference>
<sequence>MTRPPHPEHGVEDLCDAGTQLYDRTLAEGRIAAADAESAPCLLDLGLLSPALDDPRHLESVPPALALHRLLRTSANRVADERQREVRLTRTFEPLMRKGGQPAAAPHSPIRVLSGVERINQALTEALSEAEREVLCIQPNSKRTLDRKQQAQAIAMARDQALLDRGGRIRTLYQHTQRHVPLVVNRYEQLRGDAQARTLDEITDRLIVVDRKVAFVPGDKDRVSALEIRIPALVGFFATTFDRLRRLATPMYPETVAPPALNGVTHRQRAIATLLVEGHTDAVRAERLGMNIRTAREHIAKLSATLGSESRAQLGYLIAQSGILKQEGTDE</sequence>
<dbReference type="PANTHER" id="PTHR34293">
    <property type="entry name" value="HTH-TYPE TRANSCRIPTIONAL REGULATOR TRMBL2"/>
    <property type="match status" value="1"/>
</dbReference>
<keyword evidence="3" id="KW-1185">Reference proteome</keyword>
<evidence type="ECO:0000313" key="2">
    <source>
        <dbReference type="EMBL" id="MFB8777347.1"/>
    </source>
</evidence>
<dbReference type="RefSeq" id="WP_376735823.1">
    <property type="nucleotide sequence ID" value="NZ_JAYMRP010000043.1"/>
</dbReference>
<dbReference type="InterPro" id="IPR016032">
    <property type="entry name" value="Sig_transdc_resp-reg_C-effctor"/>
</dbReference>
<dbReference type="Proteomes" id="UP001585080">
    <property type="component" value="Unassembled WGS sequence"/>
</dbReference>
<feature type="domain" description="HTH luxR-type" evidence="1">
    <location>
        <begin position="261"/>
        <end position="318"/>
    </location>
</feature>
<dbReference type="SUPFAM" id="SSF46894">
    <property type="entry name" value="C-terminal effector domain of the bipartite response regulators"/>
    <property type="match status" value="1"/>
</dbReference>
<dbReference type="InterPro" id="IPR051797">
    <property type="entry name" value="TrmB-like"/>
</dbReference>
<dbReference type="PANTHER" id="PTHR34293:SF1">
    <property type="entry name" value="HTH-TYPE TRANSCRIPTIONAL REGULATOR TRMBL2"/>
    <property type="match status" value="1"/>
</dbReference>
<dbReference type="InterPro" id="IPR000792">
    <property type="entry name" value="Tscrpt_reg_LuxR_C"/>
</dbReference>
<comment type="caution">
    <text evidence="2">The sequence shown here is derived from an EMBL/GenBank/DDBJ whole genome shotgun (WGS) entry which is preliminary data.</text>
</comment>
<evidence type="ECO:0000259" key="1">
    <source>
        <dbReference type="SMART" id="SM00421"/>
    </source>
</evidence>